<feature type="transmembrane region" description="Helical" evidence="1">
    <location>
        <begin position="7"/>
        <end position="25"/>
    </location>
</feature>
<keyword evidence="3" id="KW-1185">Reference proteome</keyword>
<evidence type="ECO:0000313" key="2">
    <source>
        <dbReference type="EMBL" id="SDG30664.1"/>
    </source>
</evidence>
<feature type="transmembrane region" description="Helical" evidence="1">
    <location>
        <begin position="100"/>
        <end position="121"/>
    </location>
</feature>
<feature type="transmembrane region" description="Helical" evidence="1">
    <location>
        <begin position="155"/>
        <end position="181"/>
    </location>
</feature>
<proteinExistence type="predicted"/>
<dbReference type="RefSeq" id="WP_176844386.1">
    <property type="nucleotide sequence ID" value="NZ_FNCG01000003.1"/>
</dbReference>
<dbReference type="STRING" id="551996.SAMN05192573_10341"/>
<protein>
    <submittedName>
        <fullName evidence="2">Copper chaperone NosL</fullName>
    </submittedName>
</protein>
<sequence length="209" mass="22973">MKTGSRIAIAAAMVLLLTAYFLPLWEITLSAPQYPEGLSMDIWLNGITGNVLQINGLNHYIGMQHIDPQNFAEFKIAPYVFGLLILIGSVASVKGSRKLLIGLLALMIVFAATGFIDFYLWEYNYGHNLDPHAAIKVEGMYYQPPLVGYKQLLNFLAGSFPATGGMLIGLAGIITAATLYIEIRNGKRNEKERNDRAAGALDHRLQSKA</sequence>
<accession>A0A1G7T6K4</accession>
<dbReference type="AlphaFoldDB" id="A0A1G7T6K4"/>
<gene>
    <name evidence="2" type="ORF">SAMN05192573_10341</name>
</gene>
<evidence type="ECO:0000313" key="3">
    <source>
        <dbReference type="Proteomes" id="UP000199705"/>
    </source>
</evidence>
<dbReference type="Proteomes" id="UP000199705">
    <property type="component" value="Unassembled WGS sequence"/>
</dbReference>
<organism evidence="2 3">
    <name type="scientific">Mucilaginibacter gossypii</name>
    <dbReference type="NCBI Taxonomy" id="551996"/>
    <lineage>
        <taxon>Bacteria</taxon>
        <taxon>Pseudomonadati</taxon>
        <taxon>Bacteroidota</taxon>
        <taxon>Sphingobacteriia</taxon>
        <taxon>Sphingobacteriales</taxon>
        <taxon>Sphingobacteriaceae</taxon>
        <taxon>Mucilaginibacter</taxon>
    </lineage>
</organism>
<keyword evidence="1" id="KW-1133">Transmembrane helix</keyword>
<evidence type="ECO:0000256" key="1">
    <source>
        <dbReference type="SAM" id="Phobius"/>
    </source>
</evidence>
<feature type="transmembrane region" description="Helical" evidence="1">
    <location>
        <begin position="76"/>
        <end position="93"/>
    </location>
</feature>
<name>A0A1G7T6K4_9SPHI</name>
<dbReference type="EMBL" id="FNCG01000003">
    <property type="protein sequence ID" value="SDG30664.1"/>
    <property type="molecule type" value="Genomic_DNA"/>
</dbReference>
<reference evidence="3" key="1">
    <citation type="submission" date="2016-10" db="EMBL/GenBank/DDBJ databases">
        <authorList>
            <person name="Varghese N."/>
            <person name="Submissions S."/>
        </authorList>
    </citation>
    <scope>NUCLEOTIDE SEQUENCE [LARGE SCALE GENOMIC DNA]</scope>
    <source>
        <strain evidence="3">Gh-67</strain>
    </source>
</reference>
<keyword evidence="1" id="KW-0472">Membrane</keyword>
<keyword evidence="1" id="KW-0812">Transmembrane</keyword>